<dbReference type="PANTHER" id="PTHR45916">
    <property type="entry name" value="STRUCTURAL MAINTENANCE OF CHROMOSOMES PROTEIN 5"/>
    <property type="match status" value="1"/>
</dbReference>
<feature type="coiled-coil region" evidence="10">
    <location>
        <begin position="834"/>
        <end position="882"/>
    </location>
</feature>
<keyword evidence="7" id="KW-0067">ATP-binding</keyword>
<gene>
    <name evidence="13" type="ORF">BP6252_04716</name>
</gene>
<dbReference type="Pfam" id="PF13476">
    <property type="entry name" value="AAA_23"/>
    <property type="match status" value="1"/>
</dbReference>
<dbReference type="STRING" id="1849047.A0A3D8S1D8"/>
<dbReference type="OrthoDB" id="10254973at2759"/>
<name>A0A3D8S1D8_9HELO</name>
<keyword evidence="5" id="KW-0158">Chromosome</keyword>
<evidence type="ECO:0000256" key="9">
    <source>
        <dbReference type="ARBA" id="ARBA00023242"/>
    </source>
</evidence>
<feature type="compositionally biased region" description="Basic and acidic residues" evidence="11">
    <location>
        <begin position="730"/>
        <end position="751"/>
    </location>
</feature>
<proteinExistence type="inferred from homology"/>
<evidence type="ECO:0000256" key="1">
    <source>
        <dbReference type="ARBA" id="ARBA00004123"/>
    </source>
</evidence>
<evidence type="ECO:0000256" key="2">
    <source>
        <dbReference type="ARBA" id="ARBA00004286"/>
    </source>
</evidence>
<dbReference type="GO" id="GO:0000724">
    <property type="term" value="P:double-strand break repair via homologous recombination"/>
    <property type="evidence" value="ECO:0007669"/>
    <property type="project" value="TreeGrafter"/>
</dbReference>
<feature type="region of interest" description="Disordered" evidence="11">
    <location>
        <begin position="1"/>
        <end position="83"/>
    </location>
</feature>
<evidence type="ECO:0000259" key="12">
    <source>
        <dbReference type="Pfam" id="PF13476"/>
    </source>
</evidence>
<keyword evidence="14" id="KW-1185">Reference proteome</keyword>
<evidence type="ECO:0000256" key="11">
    <source>
        <dbReference type="SAM" id="MobiDB-lite"/>
    </source>
</evidence>
<evidence type="ECO:0000256" key="4">
    <source>
        <dbReference type="ARBA" id="ARBA00018687"/>
    </source>
</evidence>
<protein>
    <recommendedName>
        <fullName evidence="4">Structural maintenance of chromosomes protein 5</fullName>
    </recommendedName>
</protein>
<comment type="subcellular location">
    <subcellularLocation>
        <location evidence="2">Chromosome</location>
    </subcellularLocation>
    <subcellularLocation>
        <location evidence="1">Nucleus</location>
    </subcellularLocation>
</comment>
<evidence type="ECO:0000256" key="7">
    <source>
        <dbReference type="ARBA" id="ARBA00022840"/>
    </source>
</evidence>
<evidence type="ECO:0000313" key="13">
    <source>
        <dbReference type="EMBL" id="RDW80078.1"/>
    </source>
</evidence>
<feature type="coiled-coil region" evidence="10">
    <location>
        <begin position="248"/>
        <end position="405"/>
    </location>
</feature>
<dbReference type="InterPro" id="IPR027417">
    <property type="entry name" value="P-loop_NTPase"/>
</dbReference>
<comment type="similarity">
    <text evidence="3">Belongs to the SMC family. SMC5 subfamily.</text>
</comment>
<evidence type="ECO:0000256" key="3">
    <source>
        <dbReference type="ARBA" id="ARBA00010171"/>
    </source>
</evidence>
<evidence type="ECO:0000256" key="6">
    <source>
        <dbReference type="ARBA" id="ARBA00022741"/>
    </source>
</evidence>
<dbReference type="Proteomes" id="UP000256645">
    <property type="component" value="Unassembled WGS sequence"/>
</dbReference>
<dbReference type="Gene3D" id="3.40.50.300">
    <property type="entry name" value="P-loop containing nucleotide triphosphate hydrolases"/>
    <property type="match status" value="2"/>
</dbReference>
<dbReference type="GO" id="GO:0005524">
    <property type="term" value="F:ATP binding"/>
    <property type="evidence" value="ECO:0007669"/>
    <property type="project" value="UniProtKB-KW"/>
</dbReference>
<dbReference type="GO" id="GO:0005634">
    <property type="term" value="C:nucleus"/>
    <property type="evidence" value="ECO:0007669"/>
    <property type="project" value="UniProtKB-SubCell"/>
</dbReference>
<evidence type="ECO:0000256" key="5">
    <source>
        <dbReference type="ARBA" id="ARBA00022454"/>
    </source>
</evidence>
<dbReference type="EMBL" id="PDLM01000004">
    <property type="protein sequence ID" value="RDW80078.1"/>
    <property type="molecule type" value="Genomic_DNA"/>
</dbReference>
<keyword evidence="8 10" id="KW-0175">Coiled coil</keyword>
<keyword evidence="9" id="KW-0539">Nucleus</keyword>
<evidence type="ECO:0000256" key="8">
    <source>
        <dbReference type="ARBA" id="ARBA00023054"/>
    </source>
</evidence>
<dbReference type="PANTHER" id="PTHR45916:SF1">
    <property type="entry name" value="STRUCTURAL MAINTENANCE OF CHROMOSOMES PROTEIN 5"/>
    <property type="match status" value="1"/>
</dbReference>
<evidence type="ECO:0000313" key="14">
    <source>
        <dbReference type="Proteomes" id="UP000256645"/>
    </source>
</evidence>
<sequence length="1130" mass="129302">MPGRTMPTRRRRPVVEDEEEGDAVRSAKRPSLSGSVKRARLNGSDDEADSPTPDANSPRESPEAFGSHAVQNGDAEAGNDHRAGEFQPGAIVRVKVTNFITYEKAEFFPGPNLNMVIGPNGTGKSSLVCAICIGLGWAPSHLGRATQLGEFVRHGMKEAFVEIELQGGPDEENHIIKLRIPREGNGKRWWLNNRESNHNTIKALMARFNIQIDNLCQFLPQDKVSEFAALTKVELLNQTLRAAAPQQIIDWHDALKELRQEQKKLQVKNEQDRELLANLETRQQNLQHEVDKLNQRKAIQEKIEKLQKAIIFIEYSTAKSKYTELKQKSKHAKENLRRLESQVEPLLQSVNEKQEYRDKIEAVIKERKKGLLLAERAADHLSTQTEELGRTIAEYEQEIKAVKQSDAARKQRVQKHQAKIRELDIAMAKPKPDFDAKKWNDILRKINTKKKEVVRELNELNAKHNELIVLAKGLREEQANLKTELGELESQAGRQASRIGTFSPDVQKAWEWVQANQGEFEKEVYGPPLVTCSVKDDRYVDHLETLISNNSFLTITTQTRNDNHKLMKKLKEMRWDGVRYYCVTGQLNRTPMWSAEQLRENGFETWAMDLVDGPDAVLNMLFNGYNRHPMSLQDVSEEQLDKIGRCSKSVSFVAGNTFYTTTYRSEYDQSSTSTKNILSAKFWTDAPVDTSAQQEVQAKIEAINAKIAHLKDTTVTPIVTRKEELKDEKDKLVTEAEQKSKKKDDEQRAEGEYNALGSKRERENSALQDALNDGDDVIRQIKDLELKWDDDVLKKAQLGFQHKEAVSKIRDHHELVLEAEVMFIEAHSDFEVLKEKNRENMERLGREKEVTKQAHEESIIQKEKATKLLKLVENMMRDANEQGTSDYYSEMANTKTVEDVQNELAAEEAKLQLTHVGNPNAIQDFERRQETLEKLRTDVAATDHQLNRIDRKITTIREKWEPGLDSVVAEISEAFSYNFERIGCQGEVGVLKDEDFNNWAIEIKVKFRSNEPLQILDAQRQSGGERSVSTIFYLMALQSLAKSPFRVVDEINQGMDPRNERKVHERMVEIACQEHTSQYFLITPKLLTGLKYDRRMKILCIASGEYMPEDYKRLDLDTVIANRRAAIAAA</sequence>
<accession>A0A3D8S1D8</accession>
<organism evidence="13 14">
    <name type="scientific">Coleophoma cylindrospora</name>
    <dbReference type="NCBI Taxonomy" id="1849047"/>
    <lineage>
        <taxon>Eukaryota</taxon>
        <taxon>Fungi</taxon>
        <taxon>Dikarya</taxon>
        <taxon>Ascomycota</taxon>
        <taxon>Pezizomycotina</taxon>
        <taxon>Leotiomycetes</taxon>
        <taxon>Helotiales</taxon>
        <taxon>Dermateaceae</taxon>
        <taxon>Coleophoma</taxon>
    </lineage>
</organism>
<feature type="region of interest" description="Disordered" evidence="11">
    <location>
        <begin position="730"/>
        <end position="764"/>
    </location>
</feature>
<dbReference type="SUPFAM" id="SSF52540">
    <property type="entry name" value="P-loop containing nucleoside triphosphate hydrolases"/>
    <property type="match status" value="2"/>
</dbReference>
<evidence type="ECO:0000256" key="10">
    <source>
        <dbReference type="SAM" id="Coils"/>
    </source>
</evidence>
<comment type="caution">
    <text evidence="13">The sequence shown here is derived from an EMBL/GenBank/DDBJ whole genome shotgun (WGS) entry which is preliminary data.</text>
</comment>
<dbReference type="GO" id="GO:0003697">
    <property type="term" value="F:single-stranded DNA binding"/>
    <property type="evidence" value="ECO:0007669"/>
    <property type="project" value="TreeGrafter"/>
</dbReference>
<reference evidence="13 14" key="1">
    <citation type="journal article" date="2018" name="IMA Fungus">
        <title>IMA Genome-F 9: Draft genome sequence of Annulohypoxylon stygium, Aspergillus mulundensis, Berkeleyomyces basicola (syn. Thielaviopsis basicola), Ceratocystis smalleyi, two Cercospora beticola strains, Coleophoma cylindrospora, Fusarium fracticaudum, Phialophora cf. hyalina, and Morchella septimelata.</title>
        <authorList>
            <person name="Wingfield B.D."/>
            <person name="Bills G.F."/>
            <person name="Dong Y."/>
            <person name="Huang W."/>
            <person name="Nel W.J."/>
            <person name="Swalarsk-Parry B.S."/>
            <person name="Vaghefi N."/>
            <person name="Wilken P.M."/>
            <person name="An Z."/>
            <person name="de Beer Z.W."/>
            <person name="De Vos L."/>
            <person name="Chen L."/>
            <person name="Duong T.A."/>
            <person name="Gao Y."/>
            <person name="Hammerbacher A."/>
            <person name="Kikkert J.R."/>
            <person name="Li Y."/>
            <person name="Li H."/>
            <person name="Li K."/>
            <person name="Li Q."/>
            <person name="Liu X."/>
            <person name="Ma X."/>
            <person name="Naidoo K."/>
            <person name="Pethybridge S.J."/>
            <person name="Sun J."/>
            <person name="Steenkamp E.T."/>
            <person name="van der Nest M.A."/>
            <person name="van Wyk S."/>
            <person name="Wingfield M.J."/>
            <person name="Xiong C."/>
            <person name="Yue Q."/>
            <person name="Zhang X."/>
        </authorList>
    </citation>
    <scope>NUCLEOTIDE SEQUENCE [LARGE SCALE GENOMIC DNA]</scope>
    <source>
        <strain evidence="13 14">BP6252</strain>
    </source>
</reference>
<dbReference type="GO" id="GO:0030915">
    <property type="term" value="C:Smc5-Smc6 complex"/>
    <property type="evidence" value="ECO:0007669"/>
    <property type="project" value="TreeGrafter"/>
</dbReference>
<feature type="domain" description="Rad50/SbcC-type AAA" evidence="12">
    <location>
        <begin position="93"/>
        <end position="309"/>
    </location>
</feature>
<dbReference type="InterPro" id="IPR038729">
    <property type="entry name" value="Rad50/SbcC_AAA"/>
</dbReference>
<feature type="coiled-coil region" evidence="10">
    <location>
        <begin position="443"/>
        <end position="491"/>
    </location>
</feature>
<dbReference type="FunFam" id="3.40.50.300:FF:001301">
    <property type="entry name" value="Structural maintenance of chromosomes 5"/>
    <property type="match status" value="1"/>
</dbReference>
<keyword evidence="6" id="KW-0547">Nucleotide-binding</keyword>
<dbReference type="GO" id="GO:0016887">
    <property type="term" value="F:ATP hydrolysis activity"/>
    <property type="evidence" value="ECO:0007669"/>
    <property type="project" value="InterPro"/>
</dbReference>
<dbReference type="AlphaFoldDB" id="A0A3D8S1D8"/>